<evidence type="ECO:0000313" key="2">
    <source>
        <dbReference type="EMBL" id="MBM7840864.1"/>
    </source>
</evidence>
<feature type="region of interest" description="Disordered" evidence="1">
    <location>
        <begin position="25"/>
        <end position="46"/>
    </location>
</feature>
<comment type="caution">
    <text evidence="2">The sequence shown here is derived from an EMBL/GenBank/DDBJ whole genome shotgun (WGS) entry which is preliminary data.</text>
</comment>
<dbReference type="EMBL" id="JAFBCV010000018">
    <property type="protein sequence ID" value="MBM7840864.1"/>
    <property type="molecule type" value="Genomic_DNA"/>
</dbReference>
<sequence>MLTDERSLSYVPLMLFPLPHTETSTAPSIVGVTTGETGGTRHRQIRTPEYVAYSVPRKPAPLSDSSNTLTPVRRTERMTRLFARFRADMLLGGARFVT</sequence>
<keyword evidence="3" id="KW-1185">Reference proteome</keyword>
<protein>
    <submittedName>
        <fullName evidence="2">Uncharacterized protein</fullName>
    </submittedName>
</protein>
<dbReference type="Proteomes" id="UP001179280">
    <property type="component" value="Unassembled WGS sequence"/>
</dbReference>
<organism evidence="2 3">
    <name type="scientific">Shouchella xiaoxiensis</name>
    <dbReference type="NCBI Taxonomy" id="766895"/>
    <lineage>
        <taxon>Bacteria</taxon>
        <taxon>Bacillati</taxon>
        <taxon>Bacillota</taxon>
        <taxon>Bacilli</taxon>
        <taxon>Bacillales</taxon>
        <taxon>Bacillaceae</taxon>
        <taxon>Shouchella</taxon>
    </lineage>
</organism>
<name>A0ABS2T2F0_9BACI</name>
<evidence type="ECO:0000313" key="3">
    <source>
        <dbReference type="Proteomes" id="UP001179280"/>
    </source>
</evidence>
<evidence type="ECO:0000256" key="1">
    <source>
        <dbReference type="SAM" id="MobiDB-lite"/>
    </source>
</evidence>
<accession>A0ABS2T2F0</accession>
<reference evidence="2" key="1">
    <citation type="submission" date="2021-01" db="EMBL/GenBank/DDBJ databases">
        <title>Genomic Encyclopedia of Type Strains, Phase IV (KMG-IV): sequencing the most valuable type-strain genomes for metagenomic binning, comparative biology and taxonomic classification.</title>
        <authorList>
            <person name="Goeker M."/>
        </authorList>
    </citation>
    <scope>NUCLEOTIDE SEQUENCE</scope>
    <source>
        <strain evidence="2">DSM 21943</strain>
    </source>
</reference>
<gene>
    <name evidence="2" type="ORF">JOC54_004157</name>
</gene>
<proteinExistence type="predicted"/>